<evidence type="ECO:0000313" key="2">
    <source>
        <dbReference type="Proteomes" id="UP001210380"/>
    </source>
</evidence>
<comment type="caution">
    <text evidence="1">The sequence shown here is derived from an EMBL/GenBank/DDBJ whole genome shotgun (WGS) entry which is preliminary data.</text>
</comment>
<reference evidence="1 2" key="1">
    <citation type="submission" date="2022-11" db="EMBL/GenBank/DDBJ databases">
        <title>Draft genome sequence of Saccharopolyspora sp. WRP15-2 isolated from rhizosphere soils of wild rice in Thailand.</title>
        <authorList>
            <person name="Duangmal K."/>
            <person name="Kammanee S."/>
            <person name="Muangham S."/>
        </authorList>
    </citation>
    <scope>NUCLEOTIDE SEQUENCE [LARGE SCALE GENOMIC DNA]</scope>
    <source>
        <strain evidence="1 2">WRP15-2</strain>
    </source>
</reference>
<proteinExistence type="predicted"/>
<feature type="non-terminal residue" evidence="1">
    <location>
        <position position="80"/>
    </location>
</feature>
<keyword evidence="2" id="KW-1185">Reference proteome</keyword>
<dbReference type="EMBL" id="JAQGLA010000013">
    <property type="protein sequence ID" value="MDA3626203.1"/>
    <property type="molecule type" value="Genomic_DNA"/>
</dbReference>
<accession>A0ABT4UWW7</accession>
<evidence type="ECO:0000313" key="1">
    <source>
        <dbReference type="EMBL" id="MDA3626203.1"/>
    </source>
</evidence>
<protein>
    <submittedName>
        <fullName evidence="1">Uncharacterized protein</fullName>
    </submittedName>
</protein>
<organism evidence="1 2">
    <name type="scientific">Saccharopolyspora oryzae</name>
    <dbReference type="NCBI Taxonomy" id="2997343"/>
    <lineage>
        <taxon>Bacteria</taxon>
        <taxon>Bacillati</taxon>
        <taxon>Actinomycetota</taxon>
        <taxon>Actinomycetes</taxon>
        <taxon>Pseudonocardiales</taxon>
        <taxon>Pseudonocardiaceae</taxon>
        <taxon>Saccharopolyspora</taxon>
    </lineage>
</organism>
<gene>
    <name evidence="1" type="ORF">OU415_12210</name>
</gene>
<dbReference type="Proteomes" id="UP001210380">
    <property type="component" value="Unassembled WGS sequence"/>
</dbReference>
<name>A0ABT4UWW7_9PSEU</name>
<sequence length="80" mass="8829">MPEQQLQEQLDALAVELRRGLTIDGVGGDLLAYSAQRGDADQVRISSILMRHVAPEVREWELRHAGSEPDELVALPANPE</sequence>